<evidence type="ECO:0000259" key="1">
    <source>
        <dbReference type="Pfam" id="PF08448"/>
    </source>
</evidence>
<proteinExistence type="predicted"/>
<organism evidence="2 3">
    <name type="scientific">Ramlibacter terrae</name>
    <dbReference type="NCBI Taxonomy" id="2732511"/>
    <lineage>
        <taxon>Bacteria</taxon>
        <taxon>Pseudomonadati</taxon>
        <taxon>Pseudomonadota</taxon>
        <taxon>Betaproteobacteria</taxon>
        <taxon>Burkholderiales</taxon>
        <taxon>Comamonadaceae</taxon>
        <taxon>Ramlibacter</taxon>
    </lineage>
</organism>
<dbReference type="Proteomes" id="UP000500826">
    <property type="component" value="Chromosome"/>
</dbReference>
<reference evidence="2 3" key="2">
    <citation type="submission" date="2020-05" db="EMBL/GenBank/DDBJ databases">
        <authorList>
            <person name="Khan S.A."/>
            <person name="Jeon C.O."/>
            <person name="Chun B.H."/>
        </authorList>
    </citation>
    <scope>NUCLEOTIDE SEQUENCE [LARGE SCALE GENOMIC DNA]</scope>
    <source>
        <strain evidence="2 3">H242</strain>
    </source>
</reference>
<evidence type="ECO:0000313" key="3">
    <source>
        <dbReference type="Proteomes" id="UP000500826"/>
    </source>
</evidence>
<reference evidence="2 3" key="1">
    <citation type="submission" date="2020-05" db="EMBL/GenBank/DDBJ databases">
        <title>Ramlibacter rhizophilus sp. nov., isolated from rhizosphere soil of national flower Mugunghwa from South Korea.</title>
        <authorList>
            <person name="Zheng-Fei Y."/>
            <person name="Huan T."/>
        </authorList>
    </citation>
    <scope>NUCLEOTIDE SEQUENCE [LARGE SCALE GENOMIC DNA]</scope>
    <source>
        <strain evidence="2 3">H242</strain>
    </source>
</reference>
<dbReference type="InterPro" id="IPR035965">
    <property type="entry name" value="PAS-like_dom_sf"/>
</dbReference>
<dbReference type="EMBL" id="CP053418">
    <property type="protein sequence ID" value="QJW83555.1"/>
    <property type="molecule type" value="Genomic_DNA"/>
</dbReference>
<evidence type="ECO:0000313" key="2">
    <source>
        <dbReference type="EMBL" id="QJW83555.1"/>
    </source>
</evidence>
<gene>
    <name evidence="2" type="ORF">HK414_03655</name>
</gene>
<dbReference type="InterPro" id="IPR013656">
    <property type="entry name" value="PAS_4"/>
</dbReference>
<dbReference type="SUPFAM" id="SSF55785">
    <property type="entry name" value="PYP-like sensor domain (PAS domain)"/>
    <property type="match status" value="1"/>
</dbReference>
<accession>A0ABX6P2C4</accession>
<keyword evidence="3" id="KW-1185">Reference proteome</keyword>
<sequence>MWRPLQPLQPRPAQDVPFAPGLGRDLLERVPVALLVCGRDGRILWTNTAFRQLSGLYNLAQVAGVRRWSSCMPRCGA</sequence>
<feature type="domain" description="PAS fold-4" evidence="1">
    <location>
        <begin position="27"/>
        <end position="68"/>
    </location>
</feature>
<dbReference type="Pfam" id="PF08448">
    <property type="entry name" value="PAS_4"/>
    <property type="match status" value="1"/>
</dbReference>
<name>A0ABX6P2C4_9BURK</name>
<protein>
    <submittedName>
        <fullName evidence="2">PAS domain-containing protein</fullName>
    </submittedName>
</protein>